<dbReference type="OrthoDB" id="187898at2"/>
<comment type="caution">
    <text evidence="1">The sequence shown here is derived from an EMBL/GenBank/DDBJ whole genome shotgun (WGS) entry which is preliminary data.</text>
</comment>
<reference evidence="1 2" key="1">
    <citation type="submission" date="2019-05" db="EMBL/GenBank/DDBJ databases">
        <title>Verrucobacter flavum gen. nov., sp. nov. a new member of the family Verrucomicrobiaceae.</title>
        <authorList>
            <person name="Szuroczki S."/>
            <person name="Abbaszade G."/>
            <person name="Szabo A."/>
            <person name="Felfoldi T."/>
            <person name="Schumann P."/>
            <person name="Boka K."/>
            <person name="Keki Z."/>
            <person name="Toumi M."/>
            <person name="Toth E."/>
        </authorList>
    </citation>
    <scope>NUCLEOTIDE SEQUENCE [LARGE SCALE GENOMIC DNA]</scope>
    <source>
        <strain evidence="1 2">MG-N-17</strain>
    </source>
</reference>
<keyword evidence="2" id="KW-1185">Reference proteome</keyword>
<dbReference type="RefSeq" id="WP_138088561.1">
    <property type="nucleotide sequence ID" value="NZ_VAUV01000024.1"/>
</dbReference>
<dbReference type="AlphaFoldDB" id="A0A5R8KAB1"/>
<name>A0A5R8KAB1_9BACT</name>
<dbReference type="SUPFAM" id="SSF64288">
    <property type="entry name" value="Chorismate lyase-like"/>
    <property type="match status" value="1"/>
</dbReference>
<protein>
    <submittedName>
        <fullName evidence="1">Uncharacterized protein</fullName>
    </submittedName>
</protein>
<organism evidence="1 2">
    <name type="scientific">Phragmitibacter flavus</name>
    <dbReference type="NCBI Taxonomy" id="2576071"/>
    <lineage>
        <taxon>Bacteria</taxon>
        <taxon>Pseudomonadati</taxon>
        <taxon>Verrucomicrobiota</taxon>
        <taxon>Verrucomicrobiia</taxon>
        <taxon>Verrucomicrobiales</taxon>
        <taxon>Verrucomicrobiaceae</taxon>
        <taxon>Phragmitibacter</taxon>
    </lineage>
</organism>
<evidence type="ECO:0000313" key="1">
    <source>
        <dbReference type="EMBL" id="TLD68469.1"/>
    </source>
</evidence>
<accession>A0A5R8KAB1</accession>
<proteinExistence type="predicted"/>
<dbReference type="Gene3D" id="3.40.1410.10">
    <property type="entry name" value="Chorismate lyase-like"/>
    <property type="match status" value="1"/>
</dbReference>
<dbReference type="Proteomes" id="UP000306196">
    <property type="component" value="Unassembled WGS sequence"/>
</dbReference>
<dbReference type="EMBL" id="VAUV01000024">
    <property type="protein sequence ID" value="TLD68469.1"/>
    <property type="molecule type" value="Genomic_DNA"/>
</dbReference>
<sequence>MSIAQADILAPLRFFYGLASQDLRVTFVDPGEIPPTERSLLVHESDMTPTLAEHHGTPIALDVHARSVVGSNYLVRAVILRRADDQQPVEFGAIGIHLDGFDESIRQFILEGRIPLGGLLQQYHVPHSSHPSGFFRIEIDHRLADLLGGFDGQRCYGRCNELRHPDGSPIAEVVEVLPCCQV</sequence>
<dbReference type="InterPro" id="IPR028978">
    <property type="entry name" value="Chorismate_lyase_/UTRA_dom_sf"/>
</dbReference>
<evidence type="ECO:0000313" key="2">
    <source>
        <dbReference type="Proteomes" id="UP000306196"/>
    </source>
</evidence>
<gene>
    <name evidence="1" type="ORF">FEM03_22460</name>
</gene>